<reference evidence="2" key="3">
    <citation type="submission" date="2018-05" db="EMBL/GenBank/DDBJ databases">
        <title>OgluRS3 (Oryza glumaepatula Reference Sequence Version 3).</title>
        <authorList>
            <person name="Zhang J."/>
            <person name="Kudrna D."/>
            <person name="Lee S."/>
            <person name="Talag J."/>
            <person name="Welchert J."/>
            <person name="Wing R.A."/>
        </authorList>
    </citation>
    <scope>NUCLEOTIDE SEQUENCE [LARGE SCALE GENOMIC DNA]</scope>
</reference>
<keyword evidence="3" id="KW-1185">Reference proteome</keyword>
<feature type="compositionally biased region" description="Polar residues" evidence="1">
    <location>
        <begin position="116"/>
        <end position="132"/>
    </location>
</feature>
<evidence type="ECO:0000313" key="2">
    <source>
        <dbReference type="EnsemblPlants" id="OGLUM01G11250.1"/>
    </source>
</evidence>
<reference evidence="2" key="2">
    <citation type="submission" date="2015-04" db="UniProtKB">
        <authorList>
            <consortium name="EnsemblPlants"/>
        </authorList>
    </citation>
    <scope>IDENTIFICATION</scope>
</reference>
<dbReference type="HOGENOM" id="CLU_1463445_0_0_1"/>
<feature type="region of interest" description="Disordered" evidence="1">
    <location>
        <begin position="75"/>
        <end position="185"/>
    </location>
</feature>
<name>A0A0D9Y690_9ORYZ</name>
<evidence type="ECO:0000256" key="1">
    <source>
        <dbReference type="SAM" id="MobiDB-lite"/>
    </source>
</evidence>
<dbReference type="Proteomes" id="UP000026961">
    <property type="component" value="Chromosome 1"/>
</dbReference>
<feature type="compositionally biased region" description="Low complexity" evidence="1">
    <location>
        <begin position="82"/>
        <end position="92"/>
    </location>
</feature>
<accession>A0A0D9Y690</accession>
<evidence type="ECO:0000313" key="3">
    <source>
        <dbReference type="Proteomes" id="UP000026961"/>
    </source>
</evidence>
<protein>
    <submittedName>
        <fullName evidence="2">Uncharacterized protein</fullName>
    </submittedName>
</protein>
<sequence>MGTAIFCVGGHDGDGDKAERLLSKNGHIFAPPPDDETELPLRLDVEEEESSRQLREATRWTHKWRPRHIRCRISNSRRRSTRSAPSPSYSAAGGAGCGEGFDELHLSGLIPPASSPPSGHTNPTPFSDSQPAATFAPLSPTKSAADEGGDIGLAPSPSRTATHQVRDAVGDKGRNGGLAPVTTAH</sequence>
<dbReference type="EnsemblPlants" id="OGLUM01G11250.1">
    <property type="protein sequence ID" value="OGLUM01G11250.1"/>
    <property type="gene ID" value="OGLUM01G11250"/>
</dbReference>
<dbReference type="Gramene" id="OGLUM01G11250.1">
    <property type="protein sequence ID" value="OGLUM01G11250.1"/>
    <property type="gene ID" value="OGLUM01G11250"/>
</dbReference>
<feature type="compositionally biased region" description="Basic and acidic residues" evidence="1">
    <location>
        <begin position="164"/>
        <end position="174"/>
    </location>
</feature>
<proteinExistence type="predicted"/>
<reference evidence="2" key="1">
    <citation type="submission" date="2013-08" db="EMBL/GenBank/DDBJ databases">
        <title>Oryza genome evolution.</title>
        <authorList>
            <person name="Wing R.A."/>
            <person name="Panaud O."/>
            <person name="Oliveira A.C."/>
        </authorList>
    </citation>
    <scope>NUCLEOTIDE SEQUENCE</scope>
</reference>
<organism evidence="2">
    <name type="scientific">Oryza glumipatula</name>
    <dbReference type="NCBI Taxonomy" id="40148"/>
    <lineage>
        <taxon>Eukaryota</taxon>
        <taxon>Viridiplantae</taxon>
        <taxon>Streptophyta</taxon>
        <taxon>Embryophyta</taxon>
        <taxon>Tracheophyta</taxon>
        <taxon>Spermatophyta</taxon>
        <taxon>Magnoliopsida</taxon>
        <taxon>Liliopsida</taxon>
        <taxon>Poales</taxon>
        <taxon>Poaceae</taxon>
        <taxon>BOP clade</taxon>
        <taxon>Oryzoideae</taxon>
        <taxon>Oryzeae</taxon>
        <taxon>Oryzinae</taxon>
        <taxon>Oryza</taxon>
    </lineage>
</organism>
<dbReference type="AlphaFoldDB" id="A0A0D9Y690"/>